<dbReference type="InterPro" id="IPR036291">
    <property type="entry name" value="NAD(P)-bd_dom_sf"/>
</dbReference>
<dbReference type="EMBL" id="CCRF01000040">
    <property type="protein sequence ID" value="CEE01097.1"/>
    <property type="molecule type" value="Genomic_DNA"/>
</dbReference>
<dbReference type="Pfam" id="PF01370">
    <property type="entry name" value="Epimerase"/>
    <property type="match status" value="1"/>
</dbReference>
<gene>
    <name evidence="3" type="ORF">BT1A1_1265</name>
</gene>
<dbReference type="InterPro" id="IPR001509">
    <property type="entry name" value="Epimerase_deHydtase"/>
</dbReference>
<dbReference type="RefSeq" id="WP_051989037.1">
    <property type="nucleotide sequence ID" value="NZ_CCRF01000040.1"/>
</dbReference>
<evidence type="ECO:0000313" key="3">
    <source>
        <dbReference type="EMBL" id="CEE01097.1"/>
    </source>
</evidence>
<dbReference type="SUPFAM" id="SSF51735">
    <property type="entry name" value="NAD(P)-binding Rossmann-fold domains"/>
    <property type="match status" value="1"/>
</dbReference>
<organism evidence="3 4">
    <name type="scientific">Caldibacillus thermoamylovorans</name>
    <dbReference type="NCBI Taxonomy" id="35841"/>
    <lineage>
        <taxon>Bacteria</taxon>
        <taxon>Bacillati</taxon>
        <taxon>Bacillota</taxon>
        <taxon>Bacilli</taxon>
        <taxon>Bacillales</taxon>
        <taxon>Bacillaceae</taxon>
        <taxon>Caldibacillus</taxon>
    </lineage>
</organism>
<dbReference type="PANTHER" id="PTHR43000">
    <property type="entry name" value="DTDP-D-GLUCOSE 4,6-DEHYDRATASE-RELATED"/>
    <property type="match status" value="1"/>
</dbReference>
<evidence type="ECO:0000256" key="1">
    <source>
        <dbReference type="ARBA" id="ARBA00007637"/>
    </source>
</evidence>
<proteinExistence type="inferred from homology"/>
<sequence>MVNRKILITGAGGFTGWHACQYFLNNGYHVVGLVRKKRFNKDLPNYEERECDLTDEFSVYDAIKAVKPDYILHTAGKNDVKESWEKPAEYVTVNVLATVHLLEAVRKVKNNGKILVIGSALEFDPSGLPNQPYGLTKTFQSLVAKSWETLFHLPIMIAKPTNLIGPGPSNGFCSLIAEKIALAEKDCLAEPVLIDDLTQERDFLDVRDAVRAYELILLKGKIGEVYPIGTGCYRTLMNVIDSYQSLTTVPVPVHIKANKHDLGIDKGKGRMDLTNIRALGWHPGYPFLSSLSDILTYYRNKG</sequence>
<accession>A0A090ITS6</accession>
<evidence type="ECO:0000259" key="2">
    <source>
        <dbReference type="Pfam" id="PF01370"/>
    </source>
</evidence>
<evidence type="ECO:0000313" key="4">
    <source>
        <dbReference type="Proteomes" id="UP000040576"/>
    </source>
</evidence>
<feature type="domain" description="NAD-dependent epimerase/dehydratase" evidence="2">
    <location>
        <begin position="6"/>
        <end position="229"/>
    </location>
</feature>
<dbReference type="Gene3D" id="3.90.25.10">
    <property type="entry name" value="UDP-galactose 4-epimerase, domain 1"/>
    <property type="match status" value="1"/>
</dbReference>
<reference evidence="3 4" key="1">
    <citation type="submission" date="2014-07" db="EMBL/GenBank/DDBJ databases">
        <authorList>
            <person name="Wibberg Daniel"/>
        </authorList>
    </citation>
    <scope>NUCLEOTIDE SEQUENCE [LARGE SCALE GENOMIC DNA]</scope>
</reference>
<comment type="similarity">
    <text evidence="1">Belongs to the NAD(P)-dependent epimerase/dehydratase family.</text>
</comment>
<dbReference type="Gene3D" id="3.40.50.720">
    <property type="entry name" value="NAD(P)-binding Rossmann-like Domain"/>
    <property type="match status" value="1"/>
</dbReference>
<name>A0A090ITS6_9BACI</name>
<dbReference type="Proteomes" id="UP000040576">
    <property type="component" value="Unassembled WGS sequence"/>
</dbReference>
<keyword evidence="4" id="KW-1185">Reference proteome</keyword>
<protein>
    <recommendedName>
        <fullName evidence="2">NAD-dependent epimerase/dehydratase domain-containing protein</fullName>
    </recommendedName>
</protein>
<dbReference type="AlphaFoldDB" id="A0A090ITS6"/>